<keyword evidence="14" id="KW-0539">Nucleus</keyword>
<keyword evidence="12 18" id="KW-0520">NAD</keyword>
<comment type="similarity">
    <text evidence="15">Belongs to the ARTD/PARP family.</text>
</comment>
<evidence type="ECO:0000256" key="15">
    <source>
        <dbReference type="ARBA" id="ARBA00024347"/>
    </source>
</evidence>
<evidence type="ECO:0000256" key="3">
    <source>
        <dbReference type="ARBA" id="ARBA00004123"/>
    </source>
</evidence>
<evidence type="ECO:0000256" key="2">
    <source>
        <dbReference type="ARBA" id="ARBA00000459"/>
    </source>
</evidence>
<dbReference type="PROSITE" id="PS50800">
    <property type="entry name" value="SAP"/>
    <property type="match status" value="3"/>
</dbReference>
<dbReference type="PROSITE" id="PS51060">
    <property type="entry name" value="PARP_ALPHA_HD"/>
    <property type="match status" value="1"/>
</dbReference>
<dbReference type="FunFam" id="1.20.142.10:FF:000002">
    <property type="entry name" value="Poly [ADP-ribose] polymerase"/>
    <property type="match status" value="1"/>
</dbReference>
<keyword evidence="11" id="KW-0862">Zinc</keyword>
<evidence type="ECO:0000256" key="13">
    <source>
        <dbReference type="ARBA" id="ARBA00023125"/>
    </source>
</evidence>
<dbReference type="InterPro" id="IPR008893">
    <property type="entry name" value="WGR_domain"/>
</dbReference>
<keyword evidence="5 18" id="KW-0808">Transferase</keyword>
<evidence type="ECO:0000256" key="18">
    <source>
        <dbReference type="RuleBase" id="RU362114"/>
    </source>
</evidence>
<dbReference type="InterPro" id="IPR036361">
    <property type="entry name" value="SAP_dom_sf"/>
</dbReference>
<evidence type="ECO:0000256" key="19">
    <source>
        <dbReference type="SAM" id="MobiDB-lite"/>
    </source>
</evidence>
<dbReference type="CDD" id="cd08002">
    <property type="entry name" value="WGR_PARP3_like"/>
    <property type="match status" value="1"/>
</dbReference>
<evidence type="ECO:0000256" key="1">
    <source>
        <dbReference type="ARBA" id="ARBA00000438"/>
    </source>
</evidence>
<dbReference type="GO" id="GO:0008270">
    <property type="term" value="F:zinc ion binding"/>
    <property type="evidence" value="ECO:0007669"/>
    <property type="project" value="UniProtKB-KW"/>
</dbReference>
<evidence type="ECO:0000259" key="21">
    <source>
        <dbReference type="PROSITE" id="PS51059"/>
    </source>
</evidence>
<evidence type="ECO:0000313" key="24">
    <source>
        <dbReference type="EMBL" id="GAA0148454.1"/>
    </source>
</evidence>
<evidence type="ECO:0000313" key="25">
    <source>
        <dbReference type="Proteomes" id="UP001454036"/>
    </source>
</evidence>
<dbReference type="EC" id="2.4.2.-" evidence="18"/>
<comment type="catalytic activity">
    <reaction evidence="17">
        <text>NAD(+) + (ADP-D-ribosyl)n-acceptor = nicotinamide + (ADP-D-ribosyl)n+1-acceptor + H(+).</text>
        <dbReference type="EC" id="2.4.2.30"/>
    </reaction>
</comment>
<feature type="domain" description="SAP" evidence="20">
    <location>
        <begin position="2"/>
        <end position="36"/>
    </location>
</feature>
<dbReference type="InterPro" id="IPR012317">
    <property type="entry name" value="Poly(ADP-ribose)pol_cat_dom"/>
</dbReference>
<evidence type="ECO:0000256" key="14">
    <source>
        <dbReference type="ARBA" id="ARBA00023242"/>
    </source>
</evidence>
<organism evidence="24 25">
    <name type="scientific">Lithospermum erythrorhizon</name>
    <name type="common">Purple gromwell</name>
    <name type="synonym">Lithospermum officinale var. erythrorhizon</name>
    <dbReference type="NCBI Taxonomy" id="34254"/>
    <lineage>
        <taxon>Eukaryota</taxon>
        <taxon>Viridiplantae</taxon>
        <taxon>Streptophyta</taxon>
        <taxon>Embryophyta</taxon>
        <taxon>Tracheophyta</taxon>
        <taxon>Spermatophyta</taxon>
        <taxon>Magnoliopsida</taxon>
        <taxon>eudicotyledons</taxon>
        <taxon>Gunneridae</taxon>
        <taxon>Pentapetalae</taxon>
        <taxon>asterids</taxon>
        <taxon>lamiids</taxon>
        <taxon>Boraginales</taxon>
        <taxon>Boraginaceae</taxon>
        <taxon>Boraginoideae</taxon>
        <taxon>Lithospermeae</taxon>
        <taxon>Lithospermum</taxon>
    </lineage>
</organism>
<keyword evidence="25" id="KW-1185">Reference proteome</keyword>
<dbReference type="SUPFAM" id="SSF47587">
    <property type="entry name" value="Domain of poly(ADP-ribose) polymerase"/>
    <property type="match status" value="1"/>
</dbReference>
<sequence length="707" mass="79941">MSSELKVDQLRAELSKRGLSIAGIKPILVKRLESAIEAEKMNSNSVTDSKSRKRQRGDDDEDIANNGANKMKEINEFKNMTVKELREEAILRGISSCGTKKELTQRLCEVAENDSNSSVKFEDREDIDEKTQLVDGSKSEIKSIEDLKIMNVKQIREEASRRGVSSSGTKKELLLRLCAGAEDSLDMGKTTANDPGEIEEAKEEKLVTATRKGAAVLDNCLPENIKSQYHVLQNGDDIYDAMLNQTNVGDNNNKFYVIQVLESDDDARFMLFNRWGRVGHDGQSKLTGPCSKDSAVTDFESKFYAKTKNCWANRKDFVSYPKHYTWLEMDYGESEKESSGQGTHKPPMDIQPRETKLENRIAKFISLICNISMMKQQMMEIGYNAEKLPLGKLSKSTILKGYDVLKRISEVIDQSNRKMLEQLSGEFYTVIPHDFGYKKMREFVIDTPQKLKRKLEMVEALGEIEVATKMLNDDMDTQDPLYSQYRRLKCELMPVEADSGEFSMIETYMKNTHARTHSDYAVNIVQIFKISKEGEAERFTKFSEARNRMLLWHGSRLTNWTGILSQGLRIAPPEAPATGYMFGKGVYFADMFSKSANYCFASASATDGVLLLCEVALGEMNELLTADYNADKLPSGKLSTKGVGGTSPNFSKAKILEDGVVVPLGKPKKQKGTRGDLLYNEYIVYNVKQIRMRYVIHVNFSFRGRNY</sequence>
<evidence type="ECO:0000256" key="9">
    <source>
        <dbReference type="ARBA" id="ARBA00022765"/>
    </source>
</evidence>
<evidence type="ECO:0000256" key="8">
    <source>
        <dbReference type="ARBA" id="ARBA00022737"/>
    </source>
</evidence>
<evidence type="ECO:0000256" key="5">
    <source>
        <dbReference type="ARBA" id="ARBA00022679"/>
    </source>
</evidence>
<dbReference type="AlphaFoldDB" id="A0AAV3P9X8"/>
<dbReference type="EMBL" id="BAABME010001241">
    <property type="protein sequence ID" value="GAA0148454.1"/>
    <property type="molecule type" value="Genomic_DNA"/>
</dbReference>
<feature type="domain" description="PARP alpha-helical" evidence="22">
    <location>
        <begin position="354"/>
        <end position="472"/>
    </location>
</feature>
<dbReference type="CDD" id="cd01437">
    <property type="entry name" value="parp_like"/>
    <property type="match status" value="1"/>
</dbReference>
<keyword evidence="8" id="KW-0677">Repeat</keyword>
<evidence type="ECO:0000256" key="11">
    <source>
        <dbReference type="ARBA" id="ARBA00022833"/>
    </source>
</evidence>
<name>A0AAV3P9X8_LITER</name>
<reference evidence="24 25" key="1">
    <citation type="submission" date="2024-01" db="EMBL/GenBank/DDBJ databases">
        <title>The complete chloroplast genome sequence of Lithospermum erythrorhizon: insights into the phylogenetic relationship among Boraginaceae species and the maternal lineages of purple gromwells.</title>
        <authorList>
            <person name="Okada T."/>
            <person name="Watanabe K."/>
        </authorList>
    </citation>
    <scope>NUCLEOTIDE SEQUENCE [LARGE SCALE GENOMIC DNA]</scope>
</reference>
<dbReference type="GO" id="GO:0003677">
    <property type="term" value="F:DNA binding"/>
    <property type="evidence" value="ECO:0007669"/>
    <property type="project" value="UniProtKB-KW"/>
</dbReference>
<evidence type="ECO:0000256" key="17">
    <source>
        <dbReference type="ARBA" id="ARBA00033987"/>
    </source>
</evidence>
<gene>
    <name evidence="24" type="ORF">LIER_07893</name>
</gene>
<dbReference type="SMART" id="SM00513">
    <property type="entry name" value="SAP"/>
    <property type="match status" value="3"/>
</dbReference>
<comment type="catalytic activity">
    <reaction evidence="1">
        <text>L-aspartyl-[protein] + NAD(+) = 4-O-(ADP-D-ribosyl)-L-aspartyl-[protein] + nicotinamide</text>
        <dbReference type="Rhea" id="RHEA:54424"/>
        <dbReference type="Rhea" id="RHEA-COMP:9867"/>
        <dbReference type="Rhea" id="RHEA-COMP:13832"/>
        <dbReference type="ChEBI" id="CHEBI:17154"/>
        <dbReference type="ChEBI" id="CHEBI:29961"/>
        <dbReference type="ChEBI" id="CHEBI:57540"/>
        <dbReference type="ChEBI" id="CHEBI:138102"/>
    </reaction>
</comment>
<dbReference type="Gene3D" id="1.20.142.10">
    <property type="entry name" value="Poly(ADP-ribose) polymerase, regulatory domain"/>
    <property type="match status" value="1"/>
</dbReference>
<dbReference type="Gene3D" id="2.20.140.10">
    <property type="entry name" value="WGR domain"/>
    <property type="match status" value="1"/>
</dbReference>
<dbReference type="PROSITE" id="PS51977">
    <property type="entry name" value="WGR"/>
    <property type="match status" value="1"/>
</dbReference>
<keyword evidence="9" id="KW-0013">ADP-ribosylation</keyword>
<dbReference type="GO" id="GO:0003950">
    <property type="term" value="F:NAD+ poly-ADP-ribosyltransferase activity"/>
    <property type="evidence" value="ECO:0007669"/>
    <property type="project" value="UniProtKB-UniRule"/>
</dbReference>
<comment type="function">
    <text evidence="16">Involved in the base excision repair (BER) pathway, by catalyzing the poly(ADP-ribosyl)ation of a limited number of acceptor proteins involved in chromatin architecture and in DNA metabolism. This modification follows DNA damages and appears as an obligatory step in a detection/signaling pathway leading to the reparation of DNA strand breaks.</text>
</comment>
<keyword evidence="4 18" id="KW-0328">Glycosyltransferase</keyword>
<dbReference type="Proteomes" id="UP001454036">
    <property type="component" value="Unassembled WGS sequence"/>
</dbReference>
<dbReference type="GO" id="GO:1990404">
    <property type="term" value="F:NAD+-protein mono-ADP-ribosyltransferase activity"/>
    <property type="evidence" value="ECO:0007669"/>
    <property type="project" value="TreeGrafter"/>
</dbReference>
<dbReference type="InterPro" id="IPR003034">
    <property type="entry name" value="SAP_dom"/>
</dbReference>
<dbReference type="SMART" id="SM00773">
    <property type="entry name" value="WGR"/>
    <property type="match status" value="1"/>
</dbReference>
<dbReference type="SUPFAM" id="SSF68906">
    <property type="entry name" value="SAP domain"/>
    <property type="match status" value="2"/>
</dbReference>
<evidence type="ECO:0000259" key="20">
    <source>
        <dbReference type="PROSITE" id="PS50800"/>
    </source>
</evidence>
<protein>
    <recommendedName>
        <fullName evidence="18">Poly [ADP-ribose] polymerase</fullName>
        <shortName evidence="18">PARP</shortName>
        <ecNumber evidence="18">2.4.2.-</ecNumber>
    </recommendedName>
</protein>
<dbReference type="FunFam" id="2.20.140.10:FF:000001">
    <property type="entry name" value="Poly [ADP-ribose] polymerase"/>
    <property type="match status" value="1"/>
</dbReference>
<dbReference type="Pfam" id="PF05406">
    <property type="entry name" value="WGR"/>
    <property type="match status" value="1"/>
</dbReference>
<dbReference type="InterPro" id="IPR050800">
    <property type="entry name" value="ARTD/PARP"/>
</dbReference>
<dbReference type="PANTHER" id="PTHR10459">
    <property type="entry name" value="DNA LIGASE"/>
    <property type="match status" value="1"/>
</dbReference>
<keyword evidence="13" id="KW-0238">DNA-binding</keyword>
<dbReference type="InterPro" id="IPR036616">
    <property type="entry name" value="Poly(ADP-ribose)pol_reg_dom_sf"/>
</dbReference>
<accession>A0AAV3P9X8</accession>
<evidence type="ECO:0000256" key="4">
    <source>
        <dbReference type="ARBA" id="ARBA00022676"/>
    </source>
</evidence>
<comment type="subcellular location">
    <subcellularLocation>
        <location evidence="3">Nucleus</location>
    </subcellularLocation>
</comment>
<evidence type="ECO:0000256" key="6">
    <source>
        <dbReference type="ARBA" id="ARBA00022695"/>
    </source>
</evidence>
<dbReference type="GO" id="GO:0006302">
    <property type="term" value="P:double-strand break repair"/>
    <property type="evidence" value="ECO:0007669"/>
    <property type="project" value="TreeGrafter"/>
</dbReference>
<dbReference type="Gene3D" id="3.90.228.10">
    <property type="match status" value="1"/>
</dbReference>
<dbReference type="SUPFAM" id="SSF142921">
    <property type="entry name" value="WGR domain-like"/>
    <property type="match status" value="1"/>
</dbReference>
<keyword evidence="10" id="KW-0863">Zinc-finger</keyword>
<feature type="domain" description="PARP catalytic" evidence="21">
    <location>
        <begin position="479"/>
        <end position="707"/>
    </location>
</feature>
<feature type="domain" description="WGR" evidence="23">
    <location>
        <begin position="228"/>
        <end position="324"/>
    </location>
</feature>
<keyword evidence="6" id="KW-0548">Nucleotidyltransferase</keyword>
<dbReference type="InterPro" id="IPR004102">
    <property type="entry name" value="Poly(ADP-ribose)pol_reg_dom"/>
</dbReference>
<dbReference type="GO" id="GO:0070212">
    <property type="term" value="P:protein poly-ADP-ribosylation"/>
    <property type="evidence" value="ECO:0007669"/>
    <property type="project" value="TreeGrafter"/>
</dbReference>
<dbReference type="InterPro" id="IPR036930">
    <property type="entry name" value="WGR_dom_sf"/>
</dbReference>
<dbReference type="SUPFAM" id="SSF56399">
    <property type="entry name" value="ADP-ribosylation"/>
    <property type="match status" value="1"/>
</dbReference>
<proteinExistence type="inferred from homology"/>
<feature type="domain" description="SAP" evidence="20">
    <location>
        <begin position="77"/>
        <end position="111"/>
    </location>
</feature>
<evidence type="ECO:0000256" key="10">
    <source>
        <dbReference type="ARBA" id="ARBA00022771"/>
    </source>
</evidence>
<dbReference type="Pfam" id="PF00644">
    <property type="entry name" value="PARP"/>
    <property type="match status" value="1"/>
</dbReference>
<comment type="catalytic activity">
    <reaction evidence="2">
        <text>L-glutamyl-[protein] + NAD(+) = 5-O-(ADP-D-ribosyl)-L-glutamyl-[protein] + nicotinamide</text>
        <dbReference type="Rhea" id="RHEA:58224"/>
        <dbReference type="Rhea" id="RHEA-COMP:10208"/>
        <dbReference type="Rhea" id="RHEA-COMP:15089"/>
        <dbReference type="ChEBI" id="CHEBI:17154"/>
        <dbReference type="ChEBI" id="CHEBI:29973"/>
        <dbReference type="ChEBI" id="CHEBI:57540"/>
        <dbReference type="ChEBI" id="CHEBI:142540"/>
    </reaction>
</comment>
<evidence type="ECO:0000259" key="22">
    <source>
        <dbReference type="PROSITE" id="PS51060"/>
    </source>
</evidence>
<comment type="caution">
    <text evidence="24">The sequence shown here is derived from an EMBL/GenBank/DDBJ whole genome shotgun (WGS) entry which is preliminary data.</text>
</comment>
<dbReference type="PANTHER" id="PTHR10459:SF60">
    <property type="entry name" value="POLY [ADP-RIBOSE] POLYMERASE 2"/>
    <property type="match status" value="1"/>
</dbReference>
<dbReference type="GO" id="GO:0016779">
    <property type="term" value="F:nucleotidyltransferase activity"/>
    <property type="evidence" value="ECO:0007669"/>
    <property type="project" value="UniProtKB-KW"/>
</dbReference>
<feature type="region of interest" description="Disordered" evidence="19">
    <location>
        <begin position="38"/>
        <end position="68"/>
    </location>
</feature>
<evidence type="ECO:0000256" key="12">
    <source>
        <dbReference type="ARBA" id="ARBA00023027"/>
    </source>
</evidence>
<dbReference type="GO" id="GO:0005730">
    <property type="term" value="C:nucleolus"/>
    <property type="evidence" value="ECO:0007669"/>
    <property type="project" value="TreeGrafter"/>
</dbReference>
<evidence type="ECO:0000256" key="7">
    <source>
        <dbReference type="ARBA" id="ARBA00022723"/>
    </source>
</evidence>
<evidence type="ECO:0000259" key="23">
    <source>
        <dbReference type="PROSITE" id="PS51977"/>
    </source>
</evidence>
<dbReference type="Gene3D" id="1.10.720.30">
    <property type="entry name" value="SAP domain"/>
    <property type="match status" value="3"/>
</dbReference>
<dbReference type="FunFam" id="3.90.228.10:FF:000002">
    <property type="entry name" value="Poly [ADP-ribose] polymerase"/>
    <property type="match status" value="1"/>
</dbReference>
<dbReference type="Pfam" id="PF02037">
    <property type="entry name" value="SAP"/>
    <property type="match status" value="3"/>
</dbReference>
<keyword evidence="7" id="KW-0479">Metal-binding</keyword>
<dbReference type="PROSITE" id="PS51059">
    <property type="entry name" value="PARP_CATALYTIC"/>
    <property type="match status" value="1"/>
</dbReference>
<feature type="domain" description="SAP" evidence="20">
    <location>
        <begin position="147"/>
        <end position="181"/>
    </location>
</feature>
<dbReference type="Pfam" id="PF02877">
    <property type="entry name" value="PARP_reg"/>
    <property type="match status" value="1"/>
</dbReference>
<evidence type="ECO:0000256" key="16">
    <source>
        <dbReference type="ARBA" id="ARBA00024945"/>
    </source>
</evidence>